<feature type="non-terminal residue" evidence="1">
    <location>
        <position position="117"/>
    </location>
</feature>
<comment type="caution">
    <text evidence="1">The sequence shown here is derived from an EMBL/GenBank/DDBJ whole genome shotgun (WGS) entry which is preliminary data.</text>
</comment>
<gene>
    <name evidence="1" type="ORF">H9789_13560</name>
</gene>
<accession>A0A9E2P2J6</accession>
<organism evidence="1 2">
    <name type="scientific">Candidatus Paraprevotella stercoravium</name>
    <dbReference type="NCBI Taxonomy" id="2838725"/>
    <lineage>
        <taxon>Bacteria</taxon>
        <taxon>Pseudomonadati</taxon>
        <taxon>Bacteroidota</taxon>
        <taxon>Bacteroidia</taxon>
        <taxon>Bacteroidales</taxon>
        <taxon>Prevotellaceae</taxon>
        <taxon>Paraprevotella</taxon>
    </lineage>
</organism>
<name>A0A9E2P2J6_9BACT</name>
<dbReference type="EMBL" id="JAHLFU010000286">
    <property type="protein sequence ID" value="MBU3854812.1"/>
    <property type="molecule type" value="Genomic_DNA"/>
</dbReference>
<evidence type="ECO:0000313" key="1">
    <source>
        <dbReference type="EMBL" id="MBU3854812.1"/>
    </source>
</evidence>
<protein>
    <submittedName>
        <fullName evidence="1">DNA-deoxyinosine glycosylase</fullName>
    </submittedName>
</protein>
<reference evidence="1" key="1">
    <citation type="journal article" date="2021" name="PeerJ">
        <title>Extensive microbial diversity within the chicken gut microbiome revealed by metagenomics and culture.</title>
        <authorList>
            <person name="Gilroy R."/>
            <person name="Ravi A."/>
            <person name="Getino M."/>
            <person name="Pursley I."/>
            <person name="Horton D.L."/>
            <person name="Alikhan N.F."/>
            <person name="Baker D."/>
            <person name="Gharbi K."/>
            <person name="Hall N."/>
            <person name="Watson M."/>
            <person name="Adriaenssens E.M."/>
            <person name="Foster-Nyarko E."/>
            <person name="Jarju S."/>
            <person name="Secka A."/>
            <person name="Antonio M."/>
            <person name="Oren A."/>
            <person name="Chaudhuri R.R."/>
            <person name="La Ragione R."/>
            <person name="Hildebrand F."/>
            <person name="Pallen M.J."/>
        </authorList>
    </citation>
    <scope>NUCLEOTIDE SEQUENCE</scope>
    <source>
        <strain evidence="1">G3-2149</strain>
    </source>
</reference>
<reference evidence="1" key="2">
    <citation type="submission" date="2021-04" db="EMBL/GenBank/DDBJ databases">
        <authorList>
            <person name="Gilroy R."/>
        </authorList>
    </citation>
    <scope>NUCLEOTIDE SEQUENCE</scope>
    <source>
        <strain evidence="1">G3-2149</strain>
    </source>
</reference>
<evidence type="ECO:0000313" key="2">
    <source>
        <dbReference type="Proteomes" id="UP000823865"/>
    </source>
</evidence>
<sequence length="117" mass="13859">MNIDELQKAIEYGYKERNIKKRRYSALNKVIVFIKHTFQCTDDTNFILRIKKEELKRIYKATNNAENQAINDIYNYLANQITPITFLQESPIENSFKIQVNRHIKEGLAPWIGKNPK</sequence>
<dbReference type="Proteomes" id="UP000823865">
    <property type="component" value="Unassembled WGS sequence"/>
</dbReference>
<proteinExistence type="predicted"/>
<dbReference type="AlphaFoldDB" id="A0A9E2P2J6"/>